<dbReference type="PANTHER" id="PTHR13802">
    <property type="entry name" value="MUCIN 4-RELATED"/>
    <property type="match status" value="1"/>
</dbReference>
<dbReference type="PROSITE" id="PS50923">
    <property type="entry name" value="SUSHI"/>
    <property type="match status" value="1"/>
</dbReference>
<evidence type="ECO:0000256" key="8">
    <source>
        <dbReference type="SAM" id="SignalP"/>
    </source>
</evidence>
<protein>
    <submittedName>
        <fullName evidence="14">Sushi domain-containing protein 2 isoform X1</fullName>
    </submittedName>
</protein>
<evidence type="ECO:0000259" key="10">
    <source>
        <dbReference type="PROSITE" id="PS50923"/>
    </source>
</evidence>
<dbReference type="SMART" id="SM00723">
    <property type="entry name" value="AMOP"/>
    <property type="match status" value="1"/>
</dbReference>
<dbReference type="InterPro" id="IPR056619">
    <property type="entry name" value="C8-3_MUC4"/>
</dbReference>
<evidence type="ECO:0000256" key="2">
    <source>
        <dbReference type="ARBA" id="ARBA00022692"/>
    </source>
</evidence>
<dbReference type="InterPro" id="IPR036024">
    <property type="entry name" value="Somatomedin_B-like_dom_sf"/>
</dbReference>
<keyword evidence="4 7" id="KW-0472">Membrane</keyword>
<dbReference type="PROSITE" id="PS51233">
    <property type="entry name" value="VWFD"/>
    <property type="match status" value="1"/>
</dbReference>
<feature type="disulfide bond" evidence="6">
    <location>
        <begin position="833"/>
        <end position="860"/>
    </location>
</feature>
<keyword evidence="2 7" id="KW-0812">Transmembrane</keyword>
<dbReference type="SMART" id="SM00032">
    <property type="entry name" value="CCP"/>
    <property type="match status" value="1"/>
</dbReference>
<feature type="domain" description="SMB" evidence="11">
    <location>
        <begin position="98"/>
        <end position="137"/>
    </location>
</feature>
<accession>A0ABM3CXE6</accession>
<evidence type="ECO:0000256" key="1">
    <source>
        <dbReference type="ARBA" id="ARBA00004370"/>
    </source>
</evidence>
<dbReference type="PROSITE" id="PS50856">
    <property type="entry name" value="AMOP"/>
    <property type="match status" value="1"/>
</dbReference>
<keyword evidence="6" id="KW-0768">Sushi</keyword>
<keyword evidence="13" id="KW-1185">Reference proteome</keyword>
<gene>
    <name evidence="14" type="primary">LOC106570803</name>
</gene>
<evidence type="ECO:0000259" key="9">
    <source>
        <dbReference type="PROSITE" id="PS50856"/>
    </source>
</evidence>
<dbReference type="Gene3D" id="2.10.70.10">
    <property type="entry name" value="Complement Module, domain 1"/>
    <property type="match status" value="1"/>
</dbReference>
<evidence type="ECO:0000259" key="12">
    <source>
        <dbReference type="PROSITE" id="PS51233"/>
    </source>
</evidence>
<dbReference type="PROSITE" id="PS00524">
    <property type="entry name" value="SMB_1"/>
    <property type="match status" value="1"/>
</dbReference>
<keyword evidence="8" id="KW-0732">Signal</keyword>
<dbReference type="RefSeq" id="XP_045551232.1">
    <property type="nucleotide sequence ID" value="XM_045695276.1"/>
</dbReference>
<evidence type="ECO:0000256" key="7">
    <source>
        <dbReference type="SAM" id="Phobius"/>
    </source>
</evidence>
<dbReference type="CDD" id="cd00033">
    <property type="entry name" value="CCP"/>
    <property type="match status" value="1"/>
</dbReference>
<evidence type="ECO:0000256" key="5">
    <source>
        <dbReference type="ARBA" id="ARBA00023157"/>
    </source>
</evidence>
<dbReference type="Pfam" id="PF03782">
    <property type="entry name" value="AMOP"/>
    <property type="match status" value="1"/>
</dbReference>
<dbReference type="InterPro" id="IPR051495">
    <property type="entry name" value="Epithelial_Barrier/Signaling"/>
</dbReference>
<dbReference type="GeneID" id="106570803"/>
<keyword evidence="5 6" id="KW-1015">Disulfide bond</keyword>
<feature type="transmembrane region" description="Helical" evidence="7">
    <location>
        <begin position="865"/>
        <end position="890"/>
    </location>
</feature>
<feature type="signal peptide" evidence="8">
    <location>
        <begin position="1"/>
        <end position="47"/>
    </location>
</feature>
<dbReference type="InterPro" id="IPR001846">
    <property type="entry name" value="VWF_type-D"/>
</dbReference>
<dbReference type="Pfam" id="PF00094">
    <property type="entry name" value="VWD"/>
    <property type="match status" value="1"/>
</dbReference>
<comment type="caution">
    <text evidence="6">Lacks conserved residue(s) required for the propagation of feature annotation.</text>
</comment>
<evidence type="ECO:0000313" key="14">
    <source>
        <dbReference type="RefSeq" id="XP_045551232.1"/>
    </source>
</evidence>
<dbReference type="SUPFAM" id="SSF57535">
    <property type="entry name" value="Complement control module/SCR domain"/>
    <property type="match status" value="1"/>
</dbReference>
<keyword evidence="3 7" id="KW-1133">Transmembrane helix</keyword>
<feature type="domain" description="Sushi" evidence="10">
    <location>
        <begin position="805"/>
        <end position="862"/>
    </location>
</feature>
<feature type="domain" description="AMOP" evidence="9">
    <location>
        <begin position="364"/>
        <end position="512"/>
    </location>
</feature>
<evidence type="ECO:0000259" key="11">
    <source>
        <dbReference type="PROSITE" id="PS50958"/>
    </source>
</evidence>
<dbReference type="InterPro" id="IPR035976">
    <property type="entry name" value="Sushi/SCR/CCP_sf"/>
</dbReference>
<evidence type="ECO:0000256" key="3">
    <source>
        <dbReference type="ARBA" id="ARBA00022989"/>
    </source>
</evidence>
<dbReference type="SUPFAM" id="SSF90188">
    <property type="entry name" value="Somatomedin B domain"/>
    <property type="match status" value="1"/>
</dbReference>
<feature type="domain" description="VWFD" evidence="12">
    <location>
        <begin position="524"/>
        <end position="720"/>
    </location>
</feature>
<proteinExistence type="predicted"/>
<feature type="chain" id="PRO_5045710356" evidence="8">
    <location>
        <begin position="48"/>
        <end position="910"/>
    </location>
</feature>
<dbReference type="InterPro" id="IPR000436">
    <property type="entry name" value="Sushi_SCR_CCP_dom"/>
</dbReference>
<dbReference type="Pfam" id="PF00084">
    <property type="entry name" value="Sushi"/>
    <property type="match status" value="1"/>
</dbReference>
<evidence type="ECO:0000256" key="6">
    <source>
        <dbReference type="PROSITE-ProRule" id="PRU00302"/>
    </source>
</evidence>
<name>A0ABM3CXE6_SALSA</name>
<dbReference type="PROSITE" id="PS50958">
    <property type="entry name" value="SMB_2"/>
    <property type="match status" value="1"/>
</dbReference>
<dbReference type="Proteomes" id="UP001652741">
    <property type="component" value="Chromosome ssa15"/>
</dbReference>
<dbReference type="InterPro" id="IPR001212">
    <property type="entry name" value="Somatomedin_B_dom"/>
</dbReference>
<sequence>MPHRHNIVLIKMNTGKNVGQLATMRFKWRQSILLLAVILVCISEITGQSCDGQCGETRGTCSCHATCVYLSSGQSCDGQCGETRGTCSCHATCVYLSSGQSCDGQCGETRGTCSCHATCVSLLTCCGDYRQYCLQISPYSGTMMGGSVFSILNATFYPSKQEQLTCRFRGEIETVGYTDGEGRGYCVSPLLFQSGWLPFDVSTDGRNFNSSGEYLSVHPSKMDAAFKVTLVNSTQWQYYGTPNTAGTLRMTWNPSLIGDKDSINIELWGYREVNTSTTDTTWEEELPPLRAEWTYLYSLGKGLANNGSFRFTPKPSEKPYSDWEVGSVRVSSSIYSDGARNVRAVWSGAHALAWHLEEAFRQDSAAWALDRCLAWDVLEKSLPNFLEEVVDCPCTLAQARADTGRFHTDYGCDMEKGSVCTYHPGSVHCVRAVQASPVYRAGQQCCYDSTGAQVLTGDSIGGSTPDRAHDWGSPPYRDPPRIPSLSHWMYDVLTFYYCCLWSDHCQVYFTHRPSSGCRRYTPPTAGAVLGDPHFLTFDGVRYTFNGKGEYYLVLSPDRGLSVQGRTEQVKLENGTLFKATRLSAVAMRERSSDVIEVRQAEQQNQLEVLRNQQVLSFTEQSWMDLHGVFLYSPIPQNVTVMFSSGVGVEVRGREGGAMALTVLLPTDYTNLTQGLLGQMNSDPLDDLLTSLGDVVSPDNTSPEEIFTFGASWKTSNETSLFTYDSKYLLDTYYYVKHDSAFVPAFSVSEDPADPLVGDMLKMCFGEGAQFCKYDTLSTRSLVVGNATLLSFMCHQTLMQDLESVVSCGWLASPRYGEKIGTRYLEGSTVSFTCNSGYVLYGSPERTCLPSGEWTGEEASCISDNVLGVVLGSVFSIATLITMGVMINLHFRKQKRERQERLDGKVIFEQS</sequence>
<dbReference type="SMART" id="SM00216">
    <property type="entry name" value="VWD"/>
    <property type="match status" value="1"/>
</dbReference>
<evidence type="ECO:0000256" key="4">
    <source>
        <dbReference type="ARBA" id="ARBA00023136"/>
    </source>
</evidence>
<dbReference type="Pfam" id="PF23263">
    <property type="entry name" value="C8-3_MUC4"/>
    <property type="match status" value="1"/>
</dbReference>
<dbReference type="PANTHER" id="PTHR13802:SF63">
    <property type="entry name" value="SUSHI DOMAIN-CONTAINING PROTEIN 2"/>
    <property type="match status" value="1"/>
</dbReference>
<organism evidence="13 14">
    <name type="scientific">Salmo salar</name>
    <name type="common">Atlantic salmon</name>
    <dbReference type="NCBI Taxonomy" id="8030"/>
    <lineage>
        <taxon>Eukaryota</taxon>
        <taxon>Metazoa</taxon>
        <taxon>Chordata</taxon>
        <taxon>Craniata</taxon>
        <taxon>Vertebrata</taxon>
        <taxon>Euteleostomi</taxon>
        <taxon>Actinopterygii</taxon>
        <taxon>Neopterygii</taxon>
        <taxon>Teleostei</taxon>
        <taxon>Protacanthopterygii</taxon>
        <taxon>Salmoniformes</taxon>
        <taxon>Salmonidae</taxon>
        <taxon>Salmoninae</taxon>
        <taxon>Salmo</taxon>
    </lineage>
</organism>
<evidence type="ECO:0000313" key="13">
    <source>
        <dbReference type="Proteomes" id="UP001652741"/>
    </source>
</evidence>
<reference evidence="14" key="1">
    <citation type="submission" date="2025-08" db="UniProtKB">
        <authorList>
            <consortium name="RefSeq"/>
        </authorList>
    </citation>
    <scope>IDENTIFICATION</scope>
</reference>
<comment type="subcellular location">
    <subcellularLocation>
        <location evidence="1">Membrane</location>
    </subcellularLocation>
</comment>
<dbReference type="InterPro" id="IPR005533">
    <property type="entry name" value="AMOP_dom"/>
</dbReference>